<evidence type="ECO:0000313" key="5">
    <source>
        <dbReference type="EMBL" id="MBD3107604.1"/>
    </source>
</evidence>
<comment type="similarity">
    <text evidence="1 3">Belongs to the 5'(3')-deoxyribonucleotidase family.</text>
</comment>
<dbReference type="GO" id="GO:0009264">
    <property type="term" value="P:deoxyribonucleotide catabolic process"/>
    <property type="evidence" value="ECO:0007669"/>
    <property type="project" value="InterPro"/>
</dbReference>
<dbReference type="RefSeq" id="WP_190997151.1">
    <property type="nucleotide sequence ID" value="NZ_JACXSI010000008.1"/>
</dbReference>
<dbReference type="Proteomes" id="UP000602076">
    <property type="component" value="Unassembled WGS sequence"/>
</dbReference>
<dbReference type="AlphaFoldDB" id="A0A927HA62"/>
<dbReference type="PANTHER" id="PTHR35134">
    <property type="entry name" value="NUCLEOTIDASE YQFW-RELATED"/>
    <property type="match status" value="1"/>
</dbReference>
<dbReference type="PANTHER" id="PTHR35134:SF2">
    <property type="entry name" value="NUCLEOTIDASE YQFW-RELATED"/>
    <property type="match status" value="1"/>
</dbReference>
<feature type="active site" description="Nucleophile" evidence="4">
    <location>
        <position position="9"/>
    </location>
</feature>
<keyword evidence="6" id="KW-1185">Reference proteome</keyword>
<reference evidence="5" key="1">
    <citation type="submission" date="2020-09" db="EMBL/GenBank/DDBJ databases">
        <title>Bacillus faecalis sp. nov., a moderately halophilic bacterium isolated from cow faeces.</title>
        <authorList>
            <person name="Jiang L."/>
            <person name="Lee J."/>
        </authorList>
    </citation>
    <scope>NUCLEOTIDE SEQUENCE</scope>
    <source>
        <strain evidence="5">AGMB 02131</strain>
    </source>
</reference>
<evidence type="ECO:0000313" key="6">
    <source>
        <dbReference type="Proteomes" id="UP000602076"/>
    </source>
</evidence>
<dbReference type="EMBL" id="JACXSI010000008">
    <property type="protein sequence ID" value="MBD3107604.1"/>
    <property type="molecule type" value="Genomic_DNA"/>
</dbReference>
<keyword evidence="2 3" id="KW-0378">Hydrolase</keyword>
<dbReference type="SUPFAM" id="SSF56784">
    <property type="entry name" value="HAD-like"/>
    <property type="match status" value="1"/>
</dbReference>
<dbReference type="InterPro" id="IPR036412">
    <property type="entry name" value="HAD-like_sf"/>
</dbReference>
<name>A0A927HA62_9BACI</name>
<gene>
    <name evidence="5" type="ORF">IEO70_04425</name>
</gene>
<accession>A0A927HA62</accession>
<proteinExistence type="inferred from homology"/>
<dbReference type="GO" id="GO:0008253">
    <property type="term" value="F:5'-nucleotidase activity"/>
    <property type="evidence" value="ECO:0007669"/>
    <property type="project" value="InterPro"/>
</dbReference>
<evidence type="ECO:0000256" key="2">
    <source>
        <dbReference type="ARBA" id="ARBA00022801"/>
    </source>
</evidence>
<organism evidence="5 6">
    <name type="scientific">Peribacillus faecalis</name>
    <dbReference type="NCBI Taxonomy" id="2772559"/>
    <lineage>
        <taxon>Bacteria</taxon>
        <taxon>Bacillati</taxon>
        <taxon>Bacillota</taxon>
        <taxon>Bacilli</taxon>
        <taxon>Bacillales</taxon>
        <taxon>Bacillaceae</taxon>
        <taxon>Peribacillus</taxon>
    </lineage>
</organism>
<comment type="caution">
    <text evidence="5">The sequence shown here is derived from an EMBL/GenBank/DDBJ whole genome shotgun (WGS) entry which is preliminary data.</text>
</comment>
<dbReference type="EC" id="3.1.3.-" evidence="3"/>
<dbReference type="PIRSF" id="PIRSF021362">
    <property type="entry name" value="UCP021362_HAD"/>
    <property type="match status" value="1"/>
</dbReference>
<dbReference type="Gene3D" id="3.40.50.1000">
    <property type="entry name" value="HAD superfamily/HAD-like"/>
    <property type="match status" value="1"/>
</dbReference>
<evidence type="ECO:0000256" key="1">
    <source>
        <dbReference type="ARBA" id="ARBA00009589"/>
    </source>
</evidence>
<dbReference type="InterPro" id="IPR009206">
    <property type="entry name" value="Nucleotidase_putative"/>
</dbReference>
<dbReference type="InterPro" id="IPR010708">
    <property type="entry name" value="5'(3')-deoxyribonucleotidase"/>
</dbReference>
<protein>
    <recommendedName>
        <fullName evidence="3">Nucleotidase</fullName>
        <ecNumber evidence="3">3.1.3.-</ecNumber>
    </recommendedName>
</protein>
<dbReference type="InterPro" id="IPR023214">
    <property type="entry name" value="HAD_sf"/>
</dbReference>
<evidence type="ECO:0000256" key="3">
    <source>
        <dbReference type="PIRNR" id="PIRNR021362"/>
    </source>
</evidence>
<sequence>MSKKRFGIDIDGTITRPDTILPYINKDFKTELKLEDIKEYNIRKFVGVDEQTMYQWFRSNEENIYKNSPLKDDSKQILNTWAEHFAELFYISARNASLMTITEEWFIHHQLTYNHLELIGSHDKIESIKKHKIELFFEDKDDNAVQILEECNIPVVLFNTPYNQGVTPNGIIRVNNWTEADEWVRRWLNRKNGTGPFSS</sequence>
<dbReference type="Pfam" id="PF06941">
    <property type="entry name" value="NT5C"/>
    <property type="match status" value="1"/>
</dbReference>
<evidence type="ECO:0000256" key="4">
    <source>
        <dbReference type="PIRSR" id="PIRSR610708-1"/>
    </source>
</evidence>
<feature type="active site" description="Proton donor" evidence="4">
    <location>
        <position position="11"/>
    </location>
</feature>
<dbReference type="InterPro" id="IPR052419">
    <property type="entry name" value="5_3-deoxyribonucleotidase-like"/>
</dbReference>